<dbReference type="Proteomes" id="UP000232063">
    <property type="component" value="Chromosome"/>
</dbReference>
<dbReference type="InterPro" id="IPR022742">
    <property type="entry name" value="Hydrolase_4"/>
</dbReference>
<dbReference type="InterPro" id="IPR029058">
    <property type="entry name" value="AB_hydrolase_fold"/>
</dbReference>
<dbReference type="OrthoDB" id="9806902at2"/>
<evidence type="ECO:0000313" key="3">
    <source>
        <dbReference type="Proteomes" id="UP000232063"/>
    </source>
</evidence>
<dbReference type="AlphaFoldDB" id="A0A2K8NY55"/>
<keyword evidence="3" id="KW-1185">Reference proteome</keyword>
<dbReference type="KEGG" id="elj:ELUMI_v1c08520"/>
<evidence type="ECO:0000259" key="1">
    <source>
        <dbReference type="Pfam" id="PF12146"/>
    </source>
</evidence>
<proteinExistence type="predicted"/>
<dbReference type="EMBL" id="CP024963">
    <property type="protein sequence ID" value="ATZ17573.1"/>
    <property type="molecule type" value="Genomic_DNA"/>
</dbReference>
<dbReference type="Pfam" id="PF12146">
    <property type="entry name" value="Hydrolase_4"/>
    <property type="match status" value="1"/>
</dbReference>
<gene>
    <name evidence="2" type="primary">pldB</name>
    <name evidence="2" type="ORF">ELUMI_v1c08520</name>
</gene>
<sequence length="307" mass="35017">MREFSLRMIDGQELQVYEWSDVKKPKAVIQLLHGSCEFMLRYADFAKAMNAKGIIVVGDDHRGHGKTAQLHGKKMGFFSNHNGWEKIVNDEKLVNDYIRKKHQGLPIFMLGHSMGSFMARTYAIKYSETIDGLIIMGTGEHAILMTGAASMIARVHQLIGGPQTDDKLLWKLTFAPLNKHYNKVSNANGNEWLTRNVDAQLEFKNHPLTGKSVTTSGFKDMFDGMTFVAKKKYIKLMRKDLPIFLVAGDKDPVGNYGKMVDKVQRKFIALGFKSKIKLYSNLRHEILNEPEKEEVKKDVVEFIEQYL</sequence>
<protein>
    <submittedName>
        <fullName evidence="2">Lysophospholipase</fullName>
    </submittedName>
</protein>
<evidence type="ECO:0000313" key="2">
    <source>
        <dbReference type="EMBL" id="ATZ17573.1"/>
    </source>
</evidence>
<dbReference type="InterPro" id="IPR051044">
    <property type="entry name" value="MAG_DAG_Lipase"/>
</dbReference>
<feature type="domain" description="Serine aminopeptidase S33" evidence="1">
    <location>
        <begin position="24"/>
        <end position="291"/>
    </location>
</feature>
<dbReference type="Gene3D" id="3.40.50.1820">
    <property type="entry name" value="alpha/beta hydrolase"/>
    <property type="match status" value="1"/>
</dbReference>
<dbReference type="RefSeq" id="WP_025734775.1">
    <property type="nucleotide sequence ID" value="NZ_CP024963.1"/>
</dbReference>
<name>A0A2K8NY55_9MOLU</name>
<accession>A0A2K8NY55</accession>
<organism evidence="2 3">
    <name type="scientific">Williamsoniiplasma luminosum</name>
    <dbReference type="NCBI Taxonomy" id="214888"/>
    <lineage>
        <taxon>Bacteria</taxon>
        <taxon>Bacillati</taxon>
        <taxon>Mycoplasmatota</taxon>
        <taxon>Mollicutes</taxon>
        <taxon>Entomoplasmatales</taxon>
        <taxon>Williamsoniiplasma</taxon>
    </lineage>
</organism>
<reference evidence="2 3" key="1">
    <citation type="submission" date="2017-11" db="EMBL/GenBank/DDBJ databases">
        <title>Genome sequence of Entomoplasma luminosum PIMN-1 (ATCC 49195).</title>
        <authorList>
            <person name="Lo W.-S."/>
            <person name="Gasparich G.E."/>
            <person name="Kuo C.-H."/>
        </authorList>
    </citation>
    <scope>NUCLEOTIDE SEQUENCE [LARGE SCALE GENOMIC DNA]</scope>
    <source>
        <strain evidence="2 3">PIMN-1</strain>
    </source>
</reference>
<dbReference type="PANTHER" id="PTHR11614">
    <property type="entry name" value="PHOSPHOLIPASE-RELATED"/>
    <property type="match status" value="1"/>
</dbReference>
<dbReference type="SUPFAM" id="SSF53474">
    <property type="entry name" value="alpha/beta-Hydrolases"/>
    <property type="match status" value="1"/>
</dbReference>